<accession>A0ACB9AD83</accession>
<organism evidence="1 2">
    <name type="scientific">Arctium lappa</name>
    <name type="common">Greater burdock</name>
    <name type="synonym">Lappa major</name>
    <dbReference type="NCBI Taxonomy" id="4217"/>
    <lineage>
        <taxon>Eukaryota</taxon>
        <taxon>Viridiplantae</taxon>
        <taxon>Streptophyta</taxon>
        <taxon>Embryophyta</taxon>
        <taxon>Tracheophyta</taxon>
        <taxon>Spermatophyta</taxon>
        <taxon>Magnoliopsida</taxon>
        <taxon>eudicotyledons</taxon>
        <taxon>Gunneridae</taxon>
        <taxon>Pentapetalae</taxon>
        <taxon>asterids</taxon>
        <taxon>campanulids</taxon>
        <taxon>Asterales</taxon>
        <taxon>Asteraceae</taxon>
        <taxon>Carduoideae</taxon>
        <taxon>Cardueae</taxon>
        <taxon>Arctiinae</taxon>
        <taxon>Arctium</taxon>
    </lineage>
</organism>
<dbReference type="EMBL" id="CM042054">
    <property type="protein sequence ID" value="KAI3707574.1"/>
    <property type="molecule type" value="Genomic_DNA"/>
</dbReference>
<reference evidence="2" key="1">
    <citation type="journal article" date="2022" name="Mol. Ecol. Resour.">
        <title>The genomes of chicory, endive, great burdock and yacon provide insights into Asteraceae palaeo-polyploidization history and plant inulin production.</title>
        <authorList>
            <person name="Fan W."/>
            <person name="Wang S."/>
            <person name="Wang H."/>
            <person name="Wang A."/>
            <person name="Jiang F."/>
            <person name="Liu H."/>
            <person name="Zhao H."/>
            <person name="Xu D."/>
            <person name="Zhang Y."/>
        </authorList>
    </citation>
    <scope>NUCLEOTIDE SEQUENCE [LARGE SCALE GENOMIC DNA]</scope>
    <source>
        <strain evidence="2">cv. Niubang</strain>
    </source>
</reference>
<protein>
    <submittedName>
        <fullName evidence="1">Uncharacterized protein</fullName>
    </submittedName>
</protein>
<reference evidence="1 2" key="2">
    <citation type="journal article" date="2022" name="Mol. Ecol. Resour.">
        <title>The genomes of chicory, endive, great burdock and yacon provide insights into Asteraceae paleo-polyploidization history and plant inulin production.</title>
        <authorList>
            <person name="Fan W."/>
            <person name="Wang S."/>
            <person name="Wang H."/>
            <person name="Wang A."/>
            <person name="Jiang F."/>
            <person name="Liu H."/>
            <person name="Zhao H."/>
            <person name="Xu D."/>
            <person name="Zhang Y."/>
        </authorList>
    </citation>
    <scope>NUCLEOTIDE SEQUENCE [LARGE SCALE GENOMIC DNA]</scope>
    <source>
        <strain evidence="2">cv. Niubang</strain>
    </source>
</reference>
<comment type="caution">
    <text evidence="1">The sequence shown here is derived from an EMBL/GenBank/DDBJ whole genome shotgun (WGS) entry which is preliminary data.</text>
</comment>
<sequence length="118" mass="13030">MGVERQRPLVGFQFPALDHFTNILDSHSRELLTWALVKEAQPGDRVVALHILTNNGILDRDGKSSLLSLVNSFDSVLVVYEGFCNLKQVLNPEASTHGSGGWRKGLEEVEFVAEGRAL</sequence>
<dbReference type="Proteomes" id="UP001055879">
    <property type="component" value="Linkage Group LG08"/>
</dbReference>
<keyword evidence="2" id="KW-1185">Reference proteome</keyword>
<evidence type="ECO:0000313" key="1">
    <source>
        <dbReference type="EMBL" id="KAI3707574.1"/>
    </source>
</evidence>
<evidence type="ECO:0000313" key="2">
    <source>
        <dbReference type="Proteomes" id="UP001055879"/>
    </source>
</evidence>
<name>A0ACB9AD83_ARCLA</name>
<proteinExistence type="predicted"/>
<gene>
    <name evidence="1" type="ORF">L6452_26200</name>
</gene>